<dbReference type="GO" id="GO:0019631">
    <property type="term" value="P:quinate catabolic process"/>
    <property type="evidence" value="ECO:0007669"/>
    <property type="project" value="TreeGrafter"/>
</dbReference>
<keyword evidence="11" id="KW-1185">Reference proteome</keyword>
<evidence type="ECO:0000256" key="7">
    <source>
        <dbReference type="SAM" id="MobiDB-lite"/>
    </source>
</evidence>
<dbReference type="EMBL" id="QUMU01000014">
    <property type="protein sequence ID" value="REG24530.1"/>
    <property type="molecule type" value="Genomic_DNA"/>
</dbReference>
<comment type="similarity">
    <text evidence="3">Belongs to the type-II 3-dehydroquinase family.</text>
</comment>
<accession>A0AAC8TCU4</accession>
<comment type="subunit">
    <text evidence="4">Homododecamer.</text>
</comment>
<evidence type="ECO:0000256" key="2">
    <source>
        <dbReference type="ARBA" id="ARBA00004902"/>
    </source>
</evidence>
<dbReference type="Gene3D" id="3.40.50.9100">
    <property type="entry name" value="Dehydroquinase, class II"/>
    <property type="match status" value="1"/>
</dbReference>
<protein>
    <recommendedName>
        <fullName evidence="5">3-dehydroquinate dehydratase</fullName>
        <ecNumber evidence="5">4.2.1.10</ecNumber>
    </recommendedName>
</protein>
<dbReference type="GO" id="GO:0003855">
    <property type="term" value="F:3-dehydroquinate dehydratase activity"/>
    <property type="evidence" value="ECO:0007669"/>
    <property type="project" value="UniProtKB-EC"/>
</dbReference>
<dbReference type="RefSeq" id="WP_047855809.1">
    <property type="nucleotide sequence ID" value="NZ_CP011509.1"/>
</dbReference>
<evidence type="ECO:0000313" key="10">
    <source>
        <dbReference type="Proteomes" id="UP000035579"/>
    </source>
</evidence>
<organism evidence="8 10">
    <name type="scientific">Archangium gephyra</name>
    <dbReference type="NCBI Taxonomy" id="48"/>
    <lineage>
        <taxon>Bacteria</taxon>
        <taxon>Pseudomonadati</taxon>
        <taxon>Myxococcota</taxon>
        <taxon>Myxococcia</taxon>
        <taxon>Myxococcales</taxon>
        <taxon>Cystobacterineae</taxon>
        <taxon>Archangiaceae</taxon>
        <taxon>Archangium</taxon>
    </lineage>
</organism>
<comment type="catalytic activity">
    <reaction evidence="1">
        <text>3-dehydroquinate = 3-dehydroshikimate + H2O</text>
        <dbReference type="Rhea" id="RHEA:21096"/>
        <dbReference type="ChEBI" id="CHEBI:15377"/>
        <dbReference type="ChEBI" id="CHEBI:16630"/>
        <dbReference type="ChEBI" id="CHEBI:32364"/>
        <dbReference type="EC" id="4.2.1.10"/>
    </reaction>
</comment>
<evidence type="ECO:0000313" key="9">
    <source>
        <dbReference type="EMBL" id="REG24530.1"/>
    </source>
</evidence>
<reference evidence="9 11" key="2">
    <citation type="submission" date="2018-08" db="EMBL/GenBank/DDBJ databases">
        <title>Genomic Encyclopedia of Archaeal and Bacterial Type Strains, Phase II (KMG-II): from individual species to whole genera.</title>
        <authorList>
            <person name="Goeker M."/>
        </authorList>
    </citation>
    <scope>NUCLEOTIDE SEQUENCE [LARGE SCALE GENOMIC DNA]</scope>
    <source>
        <strain evidence="9 11">DSM 2261</strain>
    </source>
</reference>
<gene>
    <name evidence="8" type="ORF">AA314_02778</name>
    <name evidence="9" type="ORF">ATI61_114138</name>
</gene>
<name>A0AAC8TCU4_9BACT</name>
<evidence type="ECO:0000313" key="11">
    <source>
        <dbReference type="Proteomes" id="UP000256345"/>
    </source>
</evidence>
<evidence type="ECO:0000256" key="4">
    <source>
        <dbReference type="ARBA" id="ARBA00011193"/>
    </source>
</evidence>
<feature type="compositionally biased region" description="Low complexity" evidence="7">
    <location>
        <begin position="216"/>
        <end position="229"/>
    </location>
</feature>
<dbReference type="Pfam" id="PF01220">
    <property type="entry name" value="DHquinase_II"/>
    <property type="match status" value="1"/>
</dbReference>
<evidence type="ECO:0000313" key="8">
    <source>
        <dbReference type="EMBL" id="AKJ01152.1"/>
    </source>
</evidence>
<dbReference type="InterPro" id="IPR001874">
    <property type="entry name" value="DHquinase_II"/>
</dbReference>
<comment type="pathway">
    <text evidence="2">Metabolic intermediate biosynthesis; chorismate biosynthesis; chorismate from D-erythrose 4-phosphate and phosphoenolpyruvate: step 3/7.</text>
</comment>
<dbReference type="EMBL" id="CP011509">
    <property type="protein sequence ID" value="AKJ01152.1"/>
    <property type="molecule type" value="Genomic_DNA"/>
</dbReference>
<evidence type="ECO:0000256" key="1">
    <source>
        <dbReference type="ARBA" id="ARBA00001864"/>
    </source>
</evidence>
<proteinExistence type="inferred from homology"/>
<feature type="compositionally biased region" description="Basic and acidic residues" evidence="7">
    <location>
        <begin position="187"/>
        <end position="209"/>
    </location>
</feature>
<dbReference type="PANTHER" id="PTHR21272">
    <property type="entry name" value="CATABOLIC 3-DEHYDROQUINASE"/>
    <property type="match status" value="1"/>
</dbReference>
<dbReference type="AlphaFoldDB" id="A0AAC8TCU4"/>
<evidence type="ECO:0000256" key="6">
    <source>
        <dbReference type="ARBA" id="ARBA00023239"/>
    </source>
</evidence>
<feature type="region of interest" description="Disordered" evidence="7">
    <location>
        <begin position="140"/>
        <end position="266"/>
    </location>
</feature>
<dbReference type="EC" id="4.2.1.10" evidence="5"/>
<keyword evidence="6" id="KW-0456">Lyase</keyword>
<evidence type="ECO:0000256" key="3">
    <source>
        <dbReference type="ARBA" id="ARBA00011037"/>
    </source>
</evidence>
<dbReference type="KEGG" id="age:AA314_02778"/>
<feature type="compositionally biased region" description="Acidic residues" evidence="7">
    <location>
        <begin position="141"/>
        <end position="172"/>
    </location>
</feature>
<reference evidence="8 10" key="1">
    <citation type="submission" date="2015-05" db="EMBL/GenBank/DDBJ databases">
        <title>Genome assembly of Archangium gephyra DSM 2261.</title>
        <authorList>
            <person name="Sharma G."/>
            <person name="Subramanian S."/>
        </authorList>
    </citation>
    <scope>NUCLEOTIDE SEQUENCE [LARGE SCALE GENOMIC DNA]</scope>
    <source>
        <strain evidence="8 10">DSM 2261</strain>
    </source>
</reference>
<evidence type="ECO:0000256" key="5">
    <source>
        <dbReference type="ARBA" id="ARBA00012060"/>
    </source>
</evidence>
<dbReference type="Proteomes" id="UP000035579">
    <property type="component" value="Chromosome"/>
</dbReference>
<dbReference type="InterPro" id="IPR036441">
    <property type="entry name" value="DHquinase_II_sf"/>
</dbReference>
<dbReference type="PANTHER" id="PTHR21272:SF3">
    <property type="entry name" value="CATABOLIC 3-DEHYDROQUINASE"/>
    <property type="match status" value="1"/>
</dbReference>
<sequence>MGKRLLVLHGPNLNLLGEREGKQGGRLADLDAALTARATELGLELKVVQSNHEGVLIDTLQAERSRLDGVVVSPAGLFGSHPLMEALELVGVPAIEVYLERLGERESVVADVCAATIEGQGFHSYLEALERFANGDLTGELTEEEEDEEAEDEDVEGDEEAEDEAAEDEDGVVDAAWSGEDDEAGEPEGKGKGKTLGRREKDIPREKSLAVRQPGALARAADAPAKALASSGGSRKTLGRKVEAPAASPAPSKTLGRKGKGAQGTPAADFLSRALVRQKIADRLAGRLTQAELAAWARSKWSDVQRGASAESGYEDMLEDSLLTLSSLPASKLSDSELVNMMTRLDR</sequence>
<dbReference type="CDD" id="cd00466">
    <property type="entry name" value="DHQase_II"/>
    <property type="match status" value="1"/>
</dbReference>
<dbReference type="SUPFAM" id="SSF52304">
    <property type="entry name" value="Type II 3-dehydroquinate dehydratase"/>
    <property type="match status" value="1"/>
</dbReference>
<dbReference type="Proteomes" id="UP000256345">
    <property type="component" value="Unassembled WGS sequence"/>
</dbReference>